<keyword evidence="5" id="KW-1185">Reference proteome</keyword>
<name>A0AAV1H9M1_XYRNO</name>
<evidence type="ECO:0000259" key="1">
    <source>
        <dbReference type="Pfam" id="PF18078"/>
    </source>
</evidence>
<dbReference type="Gene3D" id="2.60.120.920">
    <property type="match status" value="1"/>
</dbReference>
<dbReference type="InterPro" id="IPR048997">
    <property type="entry name" value="Stonustoxin-like_helical"/>
</dbReference>
<evidence type="ECO:0000313" key="4">
    <source>
        <dbReference type="EMBL" id="CAJ1081383.1"/>
    </source>
</evidence>
<dbReference type="Pfam" id="PF18078">
    <property type="entry name" value="Thioredoxin_11"/>
    <property type="match status" value="1"/>
</dbReference>
<dbReference type="InterPro" id="IPR013320">
    <property type="entry name" value="ConA-like_dom_sf"/>
</dbReference>
<accession>A0AAV1H9M1</accession>
<dbReference type="InterPro" id="IPR043136">
    <property type="entry name" value="B30.2/SPRY_sf"/>
</dbReference>
<dbReference type="Pfam" id="PF24674">
    <property type="entry name" value="MACPF_SNTX"/>
    <property type="match status" value="1"/>
</dbReference>
<feature type="domain" description="SNTX thioredoxin-like" evidence="1">
    <location>
        <begin position="382"/>
        <end position="491"/>
    </location>
</feature>
<protein>
    <submittedName>
        <fullName evidence="4">Neoverrucotoxin subunit alpha-like isoform X2</fullName>
    </submittedName>
</protein>
<dbReference type="AlphaFoldDB" id="A0AAV1H9M1"/>
<evidence type="ECO:0000259" key="2">
    <source>
        <dbReference type="Pfam" id="PF21109"/>
    </source>
</evidence>
<dbReference type="SUPFAM" id="SSF49899">
    <property type="entry name" value="Concanavalin A-like lectins/glucanases"/>
    <property type="match status" value="1"/>
</dbReference>
<dbReference type="PANTHER" id="PTHR31594:SF16">
    <property type="entry name" value="SI:CH211-281L24.3"/>
    <property type="match status" value="1"/>
</dbReference>
<sequence length="558" mass="63267">MTSEHRQVAALGRPLTLGMLYDARKDELIPGLTLWDEKTLEEKNVETPQPSSSYEISTSDSIESKSSMLKVSASLQASFMGGLFSVSGSAEYMKDTKHSQNQSRVTFQNITTTTFKQLSMIDMITLNEKQTELIKKGTATHVVTGIVYGANCFFVFDSEKVDSSEVQDISGKMKAMLNKIPEFDFQAEAEVKLTAEEKKLTNQFSCKFYGDLLLKSNPATFMEAVQTYKDLPNLLGKNNENCVPQTVWLMPLTDLDSKAVTVKSALSQALVRKMQDTLEGLRKVEMRCNDALADMVVQSFPPIQKKVQRFKNLCEDYEDDIRKTFAEKLLHVREGKEDEGALMKVFQIRENSPFSSEQFNKWMDDKEREINVVRSCLDILKGVKILPNKSELDKVILDTQVEIKLCYAFTSLESPDPSLDAMTSFLASGETQSTEEVPWFYSDDVLQEMRKLAVDAMTVTSGDNNILFISAIPNEEHKGVYLYTYKNSIPYKKEGITEYQNVTYRAELFSYWTAGSLSFYNLVGSKSKHLYTFYTKFSEPVYPAFAVVKDSNYVELKL</sequence>
<dbReference type="Pfam" id="PF21109">
    <property type="entry name" value="Stonustoxin_helical"/>
    <property type="match status" value="1"/>
</dbReference>
<dbReference type="InterPro" id="IPR056072">
    <property type="entry name" value="SNTX_MACPF/CDC-like_dom"/>
</dbReference>
<gene>
    <name evidence="4" type="ORF">XNOV1_A011419</name>
</gene>
<reference evidence="4" key="1">
    <citation type="submission" date="2023-08" db="EMBL/GenBank/DDBJ databases">
        <authorList>
            <person name="Alioto T."/>
            <person name="Alioto T."/>
            <person name="Gomez Garrido J."/>
        </authorList>
    </citation>
    <scope>NUCLEOTIDE SEQUENCE</scope>
</reference>
<dbReference type="InterPro" id="IPR040581">
    <property type="entry name" value="Thioredoxin_11"/>
</dbReference>
<feature type="domain" description="Stonustoxin-like helical" evidence="2">
    <location>
        <begin position="277"/>
        <end position="371"/>
    </location>
</feature>
<proteinExistence type="predicted"/>
<dbReference type="InterPro" id="IPR052090">
    <property type="entry name" value="Cytolytic_pore-forming_toxin"/>
</dbReference>
<dbReference type="EMBL" id="OY660882">
    <property type="protein sequence ID" value="CAJ1081383.1"/>
    <property type="molecule type" value="Genomic_DNA"/>
</dbReference>
<feature type="domain" description="SNTX MACPF/CDC-like" evidence="3">
    <location>
        <begin position="7"/>
        <end position="172"/>
    </location>
</feature>
<dbReference type="Proteomes" id="UP001178508">
    <property type="component" value="Chromosome 19"/>
</dbReference>
<dbReference type="PANTHER" id="PTHR31594">
    <property type="entry name" value="AIG1-TYPE G DOMAIN-CONTAINING PROTEIN"/>
    <property type="match status" value="1"/>
</dbReference>
<evidence type="ECO:0000313" key="5">
    <source>
        <dbReference type="Proteomes" id="UP001178508"/>
    </source>
</evidence>
<evidence type="ECO:0000259" key="3">
    <source>
        <dbReference type="Pfam" id="PF24674"/>
    </source>
</evidence>
<organism evidence="4 5">
    <name type="scientific">Xyrichtys novacula</name>
    <name type="common">Pearly razorfish</name>
    <name type="synonym">Hemipteronotus novacula</name>
    <dbReference type="NCBI Taxonomy" id="13765"/>
    <lineage>
        <taxon>Eukaryota</taxon>
        <taxon>Metazoa</taxon>
        <taxon>Chordata</taxon>
        <taxon>Craniata</taxon>
        <taxon>Vertebrata</taxon>
        <taxon>Euteleostomi</taxon>
        <taxon>Actinopterygii</taxon>
        <taxon>Neopterygii</taxon>
        <taxon>Teleostei</taxon>
        <taxon>Neoteleostei</taxon>
        <taxon>Acanthomorphata</taxon>
        <taxon>Eupercaria</taxon>
        <taxon>Labriformes</taxon>
        <taxon>Labridae</taxon>
        <taxon>Xyrichtys</taxon>
    </lineage>
</organism>